<proteinExistence type="predicted"/>
<evidence type="ECO:0000256" key="1">
    <source>
        <dbReference type="SAM" id="Phobius"/>
    </source>
</evidence>
<feature type="transmembrane region" description="Helical" evidence="1">
    <location>
        <begin position="43"/>
        <end position="64"/>
    </location>
</feature>
<dbReference type="Proteomes" id="UP001501116">
    <property type="component" value="Unassembled WGS sequence"/>
</dbReference>
<comment type="caution">
    <text evidence="2">The sequence shown here is derived from an EMBL/GenBank/DDBJ whole genome shotgun (WGS) entry which is preliminary data.</text>
</comment>
<keyword evidence="1" id="KW-1133">Transmembrane helix</keyword>
<dbReference type="EMBL" id="BAAANN010000019">
    <property type="protein sequence ID" value="GAA1968549.1"/>
    <property type="molecule type" value="Genomic_DNA"/>
</dbReference>
<gene>
    <name evidence="2" type="ORF">GCM10009754_46940</name>
</gene>
<keyword evidence="1" id="KW-0812">Transmembrane</keyword>
<sequence length="74" mass="8434">MLVAFDRALMWRRWWWLVLAGGLVMLVYGLVGLIRGDLSTLQTIAYVGFMIAGFLIVVSVYFGYRSYVAEHDEG</sequence>
<evidence type="ECO:0000313" key="2">
    <source>
        <dbReference type="EMBL" id="GAA1968549.1"/>
    </source>
</evidence>
<organism evidence="2 3">
    <name type="scientific">Amycolatopsis minnesotensis</name>
    <dbReference type="NCBI Taxonomy" id="337894"/>
    <lineage>
        <taxon>Bacteria</taxon>
        <taxon>Bacillati</taxon>
        <taxon>Actinomycetota</taxon>
        <taxon>Actinomycetes</taxon>
        <taxon>Pseudonocardiales</taxon>
        <taxon>Pseudonocardiaceae</taxon>
        <taxon>Amycolatopsis</taxon>
    </lineage>
</organism>
<feature type="transmembrane region" description="Helical" evidence="1">
    <location>
        <begin position="14"/>
        <end position="31"/>
    </location>
</feature>
<accession>A0ABN2RGD0</accession>
<reference evidence="2 3" key="1">
    <citation type="journal article" date="2019" name="Int. J. Syst. Evol. Microbiol.">
        <title>The Global Catalogue of Microorganisms (GCM) 10K type strain sequencing project: providing services to taxonomists for standard genome sequencing and annotation.</title>
        <authorList>
            <consortium name="The Broad Institute Genomics Platform"/>
            <consortium name="The Broad Institute Genome Sequencing Center for Infectious Disease"/>
            <person name="Wu L."/>
            <person name="Ma J."/>
        </authorList>
    </citation>
    <scope>NUCLEOTIDE SEQUENCE [LARGE SCALE GENOMIC DNA]</scope>
    <source>
        <strain evidence="2 3">JCM 14545</strain>
    </source>
</reference>
<keyword evidence="3" id="KW-1185">Reference proteome</keyword>
<keyword evidence="1" id="KW-0472">Membrane</keyword>
<protein>
    <submittedName>
        <fullName evidence="2">Uncharacterized protein</fullName>
    </submittedName>
</protein>
<name>A0ABN2RGD0_9PSEU</name>
<evidence type="ECO:0000313" key="3">
    <source>
        <dbReference type="Proteomes" id="UP001501116"/>
    </source>
</evidence>